<dbReference type="PANTHER" id="PTHR43547">
    <property type="entry name" value="TWO-COMPONENT HISTIDINE KINASE"/>
    <property type="match status" value="1"/>
</dbReference>
<dbReference type="SMART" id="SM00387">
    <property type="entry name" value="HATPase_c"/>
    <property type="match status" value="1"/>
</dbReference>
<evidence type="ECO:0000256" key="8">
    <source>
        <dbReference type="ARBA" id="ARBA00023012"/>
    </source>
</evidence>
<keyword evidence="7" id="KW-0067">ATP-binding</keyword>
<dbReference type="InterPro" id="IPR003018">
    <property type="entry name" value="GAF"/>
</dbReference>
<keyword evidence="3" id="KW-0597">Phosphoprotein</keyword>
<dbReference type="PROSITE" id="PS50109">
    <property type="entry name" value="HIS_KIN"/>
    <property type="match status" value="1"/>
</dbReference>
<dbReference type="SUPFAM" id="SSF55874">
    <property type="entry name" value="ATPase domain of HSP90 chaperone/DNA topoisomerase II/histidine kinase"/>
    <property type="match status" value="1"/>
</dbReference>
<dbReference type="SMART" id="SM00065">
    <property type="entry name" value="GAF"/>
    <property type="match status" value="1"/>
</dbReference>
<keyword evidence="5" id="KW-0547">Nucleotide-binding</keyword>
<dbReference type="EC" id="2.7.13.3" evidence="2"/>
<dbReference type="Pfam" id="PF02518">
    <property type="entry name" value="HATPase_c"/>
    <property type="match status" value="1"/>
</dbReference>
<keyword evidence="8" id="KW-0902">Two-component regulatory system</keyword>
<dbReference type="InterPro" id="IPR005467">
    <property type="entry name" value="His_kinase_dom"/>
</dbReference>
<dbReference type="Gene3D" id="3.30.450.40">
    <property type="match status" value="1"/>
</dbReference>
<evidence type="ECO:0000256" key="1">
    <source>
        <dbReference type="ARBA" id="ARBA00000085"/>
    </source>
</evidence>
<keyword evidence="4 11" id="KW-0808">Transferase</keyword>
<dbReference type="Pfam" id="PF13185">
    <property type="entry name" value="GAF_2"/>
    <property type="match status" value="1"/>
</dbReference>
<dbReference type="AlphaFoldDB" id="A0A6J4LNE8"/>
<evidence type="ECO:0000259" key="10">
    <source>
        <dbReference type="PROSITE" id="PS50109"/>
    </source>
</evidence>
<keyword evidence="11" id="KW-0489">Methyltransferase</keyword>
<evidence type="ECO:0000256" key="5">
    <source>
        <dbReference type="ARBA" id="ARBA00022741"/>
    </source>
</evidence>
<comment type="catalytic activity">
    <reaction evidence="1">
        <text>ATP + protein L-histidine = ADP + protein N-phospho-L-histidine.</text>
        <dbReference type="EC" id="2.7.13.3"/>
    </reaction>
</comment>
<dbReference type="SMART" id="SM00388">
    <property type="entry name" value="HisKA"/>
    <property type="match status" value="1"/>
</dbReference>
<dbReference type="PANTHER" id="PTHR43547:SF2">
    <property type="entry name" value="HYBRID SIGNAL TRANSDUCTION HISTIDINE KINASE C"/>
    <property type="match status" value="1"/>
</dbReference>
<dbReference type="InterPro" id="IPR029016">
    <property type="entry name" value="GAF-like_dom_sf"/>
</dbReference>
<sequence>MSRGQMSNATGQHAARGGEMGARIRAFDWASTPLGPMEEWPQSLRSTVDLMLDCELPMSLSWGEELIRLYNDPAREGAGSKHPSGLGRGTRMMHGEMWDELVGPIYERALKKGESTYIVDAHTPFERYGYLEETYFTSSTSPVWDAGRVGGVITVYVETTDRVLAARRLCTVRDLASAAVDAASSEDACRTAAEILGRNGLDVPFAILYLRDEAGTVARRAAVCGLPPEHPAALPELALDGAGWPLAEVAGDGTARYVDDLERRFGAVRCGPWPEAPRGALVLPLRRPGQGRTIGFLVGGISARRELDADYQNFYQMVAGHVATAISTALAREDERRQVEALAALDRAKTLFFSDVSHEFRTPLTLILGPLERLEEELGPVLTPGARELLDLATRNGARLRKLVDTVLDFARIEAGEAELSPEPVDLPALTSQLGGMFRSVAESAGLRLHVDCPPFAEAVWVDPDMWEKIVMNLLSNAVKFTFEGEIAVALRETGDGVELTVRDTGVGIPEEDLPRVFERFHRVRGVRSRSHEGTGIGLALVSELARLHGGTVRAESPPGAGTTITLSLPRRAADA</sequence>
<feature type="domain" description="Histidine kinase" evidence="10">
    <location>
        <begin position="355"/>
        <end position="573"/>
    </location>
</feature>
<dbReference type="PRINTS" id="PR00344">
    <property type="entry name" value="BCTRLSENSOR"/>
</dbReference>
<evidence type="ECO:0000256" key="7">
    <source>
        <dbReference type="ARBA" id="ARBA00022840"/>
    </source>
</evidence>
<proteinExistence type="predicted"/>
<dbReference type="SUPFAM" id="SSF55781">
    <property type="entry name" value="GAF domain-like"/>
    <property type="match status" value="1"/>
</dbReference>
<dbReference type="InterPro" id="IPR036097">
    <property type="entry name" value="HisK_dim/P_sf"/>
</dbReference>
<dbReference type="GO" id="GO:0000155">
    <property type="term" value="F:phosphorelay sensor kinase activity"/>
    <property type="evidence" value="ECO:0007669"/>
    <property type="project" value="InterPro"/>
</dbReference>
<keyword evidence="6" id="KW-0418">Kinase</keyword>
<gene>
    <name evidence="11" type="ORF">AVDCRST_MAG89-2435</name>
</gene>
<dbReference type="CDD" id="cd00082">
    <property type="entry name" value="HisKA"/>
    <property type="match status" value="1"/>
</dbReference>
<dbReference type="InterPro" id="IPR036890">
    <property type="entry name" value="HATPase_C_sf"/>
</dbReference>
<dbReference type="GO" id="GO:0032259">
    <property type="term" value="P:methylation"/>
    <property type="evidence" value="ECO:0007669"/>
    <property type="project" value="UniProtKB-KW"/>
</dbReference>
<evidence type="ECO:0000256" key="2">
    <source>
        <dbReference type="ARBA" id="ARBA00012438"/>
    </source>
</evidence>
<dbReference type="CDD" id="cd16922">
    <property type="entry name" value="HATPase_EvgS-ArcB-TorS-like"/>
    <property type="match status" value="1"/>
</dbReference>
<dbReference type="FunFam" id="3.30.565.10:FF:000037">
    <property type="entry name" value="Hybrid sensor histidine kinase/response regulator"/>
    <property type="match status" value="1"/>
</dbReference>
<dbReference type="Gene3D" id="3.30.565.10">
    <property type="entry name" value="Histidine kinase-like ATPase, C-terminal domain"/>
    <property type="match status" value="1"/>
</dbReference>
<dbReference type="InterPro" id="IPR003661">
    <property type="entry name" value="HisK_dim/P_dom"/>
</dbReference>
<dbReference type="EMBL" id="CADCTV010000510">
    <property type="protein sequence ID" value="CAA9336905.1"/>
    <property type="molecule type" value="Genomic_DNA"/>
</dbReference>
<dbReference type="GO" id="GO:0008168">
    <property type="term" value="F:methyltransferase activity"/>
    <property type="evidence" value="ECO:0007669"/>
    <property type="project" value="UniProtKB-KW"/>
</dbReference>
<dbReference type="Pfam" id="PF00512">
    <property type="entry name" value="HisKA"/>
    <property type="match status" value="1"/>
</dbReference>
<dbReference type="Gene3D" id="3.30.450.20">
    <property type="entry name" value="PAS domain"/>
    <property type="match status" value="1"/>
</dbReference>
<feature type="region of interest" description="Disordered" evidence="9">
    <location>
        <begin position="552"/>
        <end position="576"/>
    </location>
</feature>
<evidence type="ECO:0000256" key="4">
    <source>
        <dbReference type="ARBA" id="ARBA00022679"/>
    </source>
</evidence>
<protein>
    <recommendedName>
        <fullName evidence="2">histidine kinase</fullName>
        <ecNumber evidence="2">2.7.13.3</ecNumber>
    </recommendedName>
</protein>
<feature type="non-terminal residue" evidence="11">
    <location>
        <position position="576"/>
    </location>
</feature>
<dbReference type="GO" id="GO:0005524">
    <property type="term" value="F:ATP binding"/>
    <property type="evidence" value="ECO:0007669"/>
    <property type="project" value="UniProtKB-KW"/>
</dbReference>
<reference evidence="11" key="1">
    <citation type="submission" date="2020-02" db="EMBL/GenBank/DDBJ databases">
        <authorList>
            <person name="Meier V. D."/>
        </authorList>
    </citation>
    <scope>NUCLEOTIDE SEQUENCE</scope>
    <source>
        <strain evidence="11">AVDCRST_MAG89</strain>
    </source>
</reference>
<dbReference type="InterPro" id="IPR003594">
    <property type="entry name" value="HATPase_dom"/>
</dbReference>
<evidence type="ECO:0000256" key="3">
    <source>
        <dbReference type="ARBA" id="ARBA00022553"/>
    </source>
</evidence>
<dbReference type="SUPFAM" id="SSF47384">
    <property type="entry name" value="Homodimeric domain of signal transducing histidine kinase"/>
    <property type="match status" value="1"/>
</dbReference>
<organism evidence="11">
    <name type="scientific">uncultured Gemmatimonadota bacterium</name>
    <dbReference type="NCBI Taxonomy" id="203437"/>
    <lineage>
        <taxon>Bacteria</taxon>
        <taxon>Pseudomonadati</taxon>
        <taxon>Gemmatimonadota</taxon>
        <taxon>environmental samples</taxon>
    </lineage>
</organism>
<evidence type="ECO:0000313" key="11">
    <source>
        <dbReference type="EMBL" id="CAA9336905.1"/>
    </source>
</evidence>
<name>A0A6J4LNE8_9BACT</name>
<dbReference type="InterPro" id="IPR004358">
    <property type="entry name" value="Sig_transdc_His_kin-like_C"/>
</dbReference>
<accession>A0A6J4LNE8</accession>
<evidence type="ECO:0000256" key="6">
    <source>
        <dbReference type="ARBA" id="ARBA00022777"/>
    </source>
</evidence>
<evidence type="ECO:0000256" key="9">
    <source>
        <dbReference type="SAM" id="MobiDB-lite"/>
    </source>
</evidence>
<dbReference type="Gene3D" id="1.10.287.130">
    <property type="match status" value="1"/>
</dbReference>